<dbReference type="Proteomes" id="UP000606921">
    <property type="component" value="Unassembled WGS sequence"/>
</dbReference>
<organism evidence="11 12">
    <name type="scientific">Pseudorhizobium endolithicum</name>
    <dbReference type="NCBI Taxonomy" id="1191678"/>
    <lineage>
        <taxon>Bacteria</taxon>
        <taxon>Pseudomonadati</taxon>
        <taxon>Pseudomonadota</taxon>
        <taxon>Alphaproteobacteria</taxon>
        <taxon>Hyphomicrobiales</taxon>
        <taxon>Rhizobiaceae</taxon>
        <taxon>Rhizobium/Agrobacterium group</taxon>
        <taxon>Pseudorhizobium</taxon>
    </lineage>
</organism>
<feature type="domain" description="FAD-binding FR-type" evidence="10">
    <location>
        <begin position="207"/>
        <end position="309"/>
    </location>
</feature>
<dbReference type="InterPro" id="IPR017938">
    <property type="entry name" value="Riboflavin_synthase-like_b-brl"/>
</dbReference>
<sequence>MAHRFSQLMFTAPVQALQSRHGSRGAYEQFAEPEAPANDRLGALEQTFLSQRDSFYMASISQSGWPYVQHRGGPKGFLKVLDERTIGFADYSGNRQYVSVGNFATDDRVSLILVDYLARRRLKVLGRVRILERGKDDESLAQVQDESYPARVERGIMIAVEAFDWNCPQHIVPRYTEEELRAQFDFVERISSKPDRVQRVEAKAFGDGPLPLIVSGIRQLTPRVRAYELRHAEHQPLPAITAGAHLAVPIAMAGHTHWRSYSIARTGPCENSYEIAVLADGDGSRVIHESYQIGARINCRMPRNDFALGDESTPAVLIAGGIGITPIRKMAEELDRCGRAFELHYAVRSRAEAAYLDELESLCPDRLIVYERSVRPMVVSDILASCGTGAHIYACGPERMIEDVIASAQEAECDLARIHLERFGKRQTDSEARPFTIRIPDYGVDVNVGANQTALDALVNAGFEVPSDCRAGNCGTCSIALKSGQVEHKDAWSLSLGPTLRNRQFTPCVSRALTDTLVVSFSGDAPSSS</sequence>
<feature type="domain" description="2Fe-2S ferredoxin-type" evidence="9">
    <location>
        <begin position="433"/>
        <end position="525"/>
    </location>
</feature>
<gene>
    <name evidence="11" type="ORF">REJC140_01898</name>
</gene>
<comment type="caution">
    <text evidence="11">The sequence shown here is derived from an EMBL/GenBank/DDBJ whole genome shotgun (WGS) entry which is preliminary data.</text>
</comment>
<dbReference type="Pfam" id="PF01243">
    <property type="entry name" value="PNPOx_N"/>
    <property type="match status" value="1"/>
</dbReference>
<evidence type="ECO:0000256" key="4">
    <source>
        <dbReference type="ARBA" id="ARBA00022714"/>
    </source>
</evidence>
<dbReference type="InterPro" id="IPR001041">
    <property type="entry name" value="2Fe-2S_ferredoxin-type"/>
</dbReference>
<proteinExistence type="predicted"/>
<dbReference type="InterPro" id="IPR011576">
    <property type="entry name" value="Pyridox_Oxase_N"/>
</dbReference>
<dbReference type="SUPFAM" id="SSF54292">
    <property type="entry name" value="2Fe-2S ferredoxin-like"/>
    <property type="match status" value="1"/>
</dbReference>
<dbReference type="PROSITE" id="PS51085">
    <property type="entry name" value="2FE2S_FER_2"/>
    <property type="match status" value="1"/>
</dbReference>
<dbReference type="InterPro" id="IPR012349">
    <property type="entry name" value="Split_barrel_FMN-bd"/>
</dbReference>
<evidence type="ECO:0000256" key="8">
    <source>
        <dbReference type="ARBA" id="ARBA00023014"/>
    </source>
</evidence>
<evidence type="ECO:0000256" key="7">
    <source>
        <dbReference type="ARBA" id="ARBA00023004"/>
    </source>
</evidence>
<dbReference type="PROSITE" id="PS00197">
    <property type="entry name" value="2FE2S_FER_1"/>
    <property type="match status" value="1"/>
</dbReference>
<dbReference type="Pfam" id="PF22290">
    <property type="entry name" value="DmmA-like_N"/>
    <property type="match status" value="1"/>
</dbReference>
<dbReference type="InterPro" id="IPR054582">
    <property type="entry name" value="DmmA-like_N"/>
</dbReference>
<evidence type="ECO:0000259" key="10">
    <source>
        <dbReference type="PROSITE" id="PS51384"/>
    </source>
</evidence>
<keyword evidence="7" id="KW-0408">Iron</keyword>
<dbReference type="InterPro" id="IPR036010">
    <property type="entry name" value="2Fe-2S_ferredoxin-like_sf"/>
</dbReference>
<comment type="cofactor">
    <cofactor evidence="1">
        <name>FMN</name>
        <dbReference type="ChEBI" id="CHEBI:58210"/>
    </cofactor>
</comment>
<dbReference type="RefSeq" id="WP_142593900.1">
    <property type="nucleotide sequence ID" value="NZ_CABFWF030000016.1"/>
</dbReference>
<dbReference type="InterPro" id="IPR050415">
    <property type="entry name" value="MRET"/>
</dbReference>
<dbReference type="CDD" id="cd06185">
    <property type="entry name" value="PDR_like"/>
    <property type="match status" value="1"/>
</dbReference>
<protein>
    <submittedName>
        <fullName evidence="11">Pyridoxamine 5'-phosphate oxidase</fullName>
    </submittedName>
</protein>
<evidence type="ECO:0000256" key="1">
    <source>
        <dbReference type="ARBA" id="ARBA00001917"/>
    </source>
</evidence>
<keyword evidence="4" id="KW-0001">2Fe-2S</keyword>
<dbReference type="InterPro" id="IPR012675">
    <property type="entry name" value="Beta-grasp_dom_sf"/>
</dbReference>
<dbReference type="InterPro" id="IPR017927">
    <property type="entry name" value="FAD-bd_FR_type"/>
</dbReference>
<dbReference type="PRINTS" id="PR00409">
    <property type="entry name" value="PHDIOXRDTASE"/>
</dbReference>
<evidence type="ECO:0000256" key="6">
    <source>
        <dbReference type="ARBA" id="ARBA00023002"/>
    </source>
</evidence>
<dbReference type="Gene3D" id="3.10.20.30">
    <property type="match status" value="1"/>
</dbReference>
<dbReference type="PANTHER" id="PTHR47354:SF1">
    <property type="entry name" value="CARNITINE MONOOXYGENASE REDUCTASE SUBUNIT"/>
    <property type="match status" value="1"/>
</dbReference>
<dbReference type="EMBL" id="CABFWF030000016">
    <property type="protein sequence ID" value="CAD7052691.1"/>
    <property type="molecule type" value="Genomic_DNA"/>
</dbReference>
<dbReference type="PROSITE" id="PS51384">
    <property type="entry name" value="FAD_FR"/>
    <property type="match status" value="1"/>
</dbReference>
<dbReference type="InterPro" id="IPR039261">
    <property type="entry name" value="FNR_nucleotide-bd"/>
</dbReference>
<dbReference type="Gene3D" id="3.40.50.80">
    <property type="entry name" value="Nucleotide-binding domain of ferredoxin-NADP reductase (FNR) module"/>
    <property type="match status" value="1"/>
</dbReference>
<keyword evidence="8" id="KW-0411">Iron-sulfur</keyword>
<accession>A0ABN7JX66</accession>
<evidence type="ECO:0000313" key="12">
    <source>
        <dbReference type="Proteomes" id="UP000606921"/>
    </source>
</evidence>
<dbReference type="SUPFAM" id="SSF50475">
    <property type="entry name" value="FMN-binding split barrel"/>
    <property type="match status" value="1"/>
</dbReference>
<dbReference type="CDD" id="cd00207">
    <property type="entry name" value="fer2"/>
    <property type="match status" value="1"/>
</dbReference>
<keyword evidence="2" id="KW-0285">Flavoprotein</keyword>
<evidence type="ECO:0000256" key="2">
    <source>
        <dbReference type="ARBA" id="ARBA00022630"/>
    </source>
</evidence>
<dbReference type="Pfam" id="PF00111">
    <property type="entry name" value="Fer2"/>
    <property type="match status" value="1"/>
</dbReference>
<evidence type="ECO:0000313" key="11">
    <source>
        <dbReference type="EMBL" id="CAD7052691.1"/>
    </source>
</evidence>
<evidence type="ECO:0000256" key="3">
    <source>
        <dbReference type="ARBA" id="ARBA00022643"/>
    </source>
</evidence>
<reference evidence="11 12" key="1">
    <citation type="submission" date="2020-11" db="EMBL/GenBank/DDBJ databases">
        <authorList>
            <person name="Lassalle F."/>
        </authorList>
    </citation>
    <scope>NUCLEOTIDE SEQUENCE [LARGE SCALE GENOMIC DNA]</scope>
    <source>
        <strain evidence="11 12">JC140</strain>
    </source>
</reference>
<dbReference type="InterPro" id="IPR006058">
    <property type="entry name" value="2Fe2S_fd_BS"/>
</dbReference>
<keyword evidence="5" id="KW-0479">Metal-binding</keyword>
<dbReference type="PANTHER" id="PTHR47354">
    <property type="entry name" value="NADH OXIDOREDUCTASE HCR"/>
    <property type="match status" value="1"/>
</dbReference>
<evidence type="ECO:0000256" key="5">
    <source>
        <dbReference type="ARBA" id="ARBA00022723"/>
    </source>
</evidence>
<keyword evidence="3" id="KW-0288">FMN</keyword>
<keyword evidence="12" id="KW-1185">Reference proteome</keyword>
<evidence type="ECO:0000259" key="9">
    <source>
        <dbReference type="PROSITE" id="PS51085"/>
    </source>
</evidence>
<dbReference type="SUPFAM" id="SSF63380">
    <property type="entry name" value="Riboflavin synthase domain-like"/>
    <property type="match status" value="1"/>
</dbReference>
<keyword evidence="6" id="KW-0560">Oxidoreductase</keyword>
<dbReference type="SUPFAM" id="SSF52343">
    <property type="entry name" value="Ferredoxin reductase-like, C-terminal NADP-linked domain"/>
    <property type="match status" value="1"/>
</dbReference>
<dbReference type="Gene3D" id="2.40.30.10">
    <property type="entry name" value="Translation factors"/>
    <property type="match status" value="1"/>
</dbReference>
<name>A0ABN7JX66_9HYPH</name>
<dbReference type="Gene3D" id="2.30.110.10">
    <property type="entry name" value="Electron Transport, Fmn-binding Protein, Chain A"/>
    <property type="match status" value="1"/>
</dbReference>